<proteinExistence type="predicted"/>
<reference evidence="5" key="1">
    <citation type="submission" date="2020-05" db="EMBL/GenBank/DDBJ databases">
        <title>Mycena genomes resolve the evolution of fungal bioluminescence.</title>
        <authorList>
            <person name="Tsai I.J."/>
        </authorList>
    </citation>
    <scope>NUCLEOTIDE SEQUENCE</scope>
    <source>
        <strain evidence="5">171206Taipei</strain>
    </source>
</reference>
<gene>
    <name evidence="5" type="ORF">MIND_00961200</name>
</gene>
<dbReference type="Pfam" id="PF00959">
    <property type="entry name" value="Phage_lysozyme"/>
    <property type="match status" value="1"/>
</dbReference>
<dbReference type="InterPro" id="IPR023346">
    <property type="entry name" value="Lysozyme-like_dom_sf"/>
</dbReference>
<feature type="chain" id="PRO_5034897765" evidence="4">
    <location>
        <begin position="24"/>
        <end position="474"/>
    </location>
</feature>
<keyword evidence="4" id="KW-0732">Signal</keyword>
<evidence type="ECO:0000256" key="3">
    <source>
        <dbReference type="ARBA" id="ARBA00023200"/>
    </source>
</evidence>
<organism evidence="5 6">
    <name type="scientific">Mycena indigotica</name>
    <dbReference type="NCBI Taxonomy" id="2126181"/>
    <lineage>
        <taxon>Eukaryota</taxon>
        <taxon>Fungi</taxon>
        <taxon>Dikarya</taxon>
        <taxon>Basidiomycota</taxon>
        <taxon>Agaricomycotina</taxon>
        <taxon>Agaricomycetes</taxon>
        <taxon>Agaricomycetidae</taxon>
        <taxon>Agaricales</taxon>
        <taxon>Marasmiineae</taxon>
        <taxon>Mycenaceae</taxon>
        <taxon>Mycena</taxon>
    </lineage>
</organism>
<keyword evidence="2" id="KW-0081">Bacteriolytic enzyme</keyword>
<evidence type="ECO:0000256" key="1">
    <source>
        <dbReference type="ARBA" id="ARBA00022529"/>
    </source>
</evidence>
<dbReference type="EMBL" id="JACAZF010000008">
    <property type="protein sequence ID" value="KAF7297280.1"/>
    <property type="molecule type" value="Genomic_DNA"/>
</dbReference>
<feature type="signal peptide" evidence="4">
    <location>
        <begin position="1"/>
        <end position="23"/>
    </location>
</feature>
<dbReference type="Proteomes" id="UP000636479">
    <property type="component" value="Unassembled WGS sequence"/>
</dbReference>
<evidence type="ECO:0000256" key="4">
    <source>
        <dbReference type="SAM" id="SignalP"/>
    </source>
</evidence>
<protein>
    <submittedName>
        <fullName evidence="5">Glycoside hydrolase family 24 protein</fullName>
    </submittedName>
</protein>
<dbReference type="PANTHER" id="PTHR38107:SF3">
    <property type="entry name" value="LYSOZYME RRRD-RELATED"/>
    <property type="match status" value="1"/>
</dbReference>
<dbReference type="GO" id="GO:0042742">
    <property type="term" value="P:defense response to bacterium"/>
    <property type="evidence" value="ECO:0007669"/>
    <property type="project" value="UniProtKB-KW"/>
</dbReference>
<dbReference type="InterPro" id="IPR051018">
    <property type="entry name" value="Bacteriophage_GH24"/>
</dbReference>
<evidence type="ECO:0000313" key="6">
    <source>
        <dbReference type="Proteomes" id="UP000636479"/>
    </source>
</evidence>
<dbReference type="Gene3D" id="1.10.530.40">
    <property type="match status" value="1"/>
</dbReference>
<accession>A0A8H6SG82</accession>
<name>A0A8H6SG82_9AGAR</name>
<dbReference type="GO" id="GO:0031640">
    <property type="term" value="P:killing of cells of another organism"/>
    <property type="evidence" value="ECO:0007669"/>
    <property type="project" value="UniProtKB-KW"/>
</dbReference>
<dbReference type="RefSeq" id="XP_037217639.1">
    <property type="nucleotide sequence ID" value="XM_037366227.1"/>
</dbReference>
<comment type="caution">
    <text evidence="5">The sequence shown here is derived from an EMBL/GenBank/DDBJ whole genome shotgun (WGS) entry which is preliminary data.</text>
</comment>
<dbReference type="GeneID" id="59348743"/>
<dbReference type="SUPFAM" id="SSF53955">
    <property type="entry name" value="Lysozyme-like"/>
    <property type="match status" value="1"/>
</dbReference>
<keyword evidence="3" id="KW-1035">Host cytoplasm</keyword>
<dbReference type="AlphaFoldDB" id="A0A8H6SG82"/>
<dbReference type="GO" id="GO:0009253">
    <property type="term" value="P:peptidoglycan catabolic process"/>
    <property type="evidence" value="ECO:0007669"/>
    <property type="project" value="InterPro"/>
</dbReference>
<dbReference type="InterPro" id="IPR023347">
    <property type="entry name" value="Lysozyme_dom_sf"/>
</dbReference>
<keyword evidence="6" id="KW-1185">Reference proteome</keyword>
<dbReference type="OrthoDB" id="5358886at2759"/>
<evidence type="ECO:0000313" key="5">
    <source>
        <dbReference type="EMBL" id="KAF7297280.1"/>
    </source>
</evidence>
<dbReference type="GO" id="GO:0016998">
    <property type="term" value="P:cell wall macromolecule catabolic process"/>
    <property type="evidence" value="ECO:0007669"/>
    <property type="project" value="InterPro"/>
</dbReference>
<dbReference type="InterPro" id="IPR033907">
    <property type="entry name" value="Endolysin_autolysin"/>
</dbReference>
<keyword evidence="5" id="KW-0378">Hydrolase</keyword>
<dbReference type="PANTHER" id="PTHR38107">
    <property type="match status" value="1"/>
</dbReference>
<evidence type="ECO:0000256" key="2">
    <source>
        <dbReference type="ARBA" id="ARBA00022638"/>
    </source>
</evidence>
<dbReference type="CDD" id="cd00737">
    <property type="entry name" value="lyz_endolysin_autolysin"/>
    <property type="match status" value="1"/>
</dbReference>
<dbReference type="GO" id="GO:0003796">
    <property type="term" value="F:lysozyme activity"/>
    <property type="evidence" value="ECO:0007669"/>
    <property type="project" value="InterPro"/>
</dbReference>
<sequence length="474" mass="49952">MLSPTSLALFACYSLAILAPACGQSIPYTIKNIGMVGPPSRNYTGFDEIWGLGVTWEIVQANGADLQFTFSTAVSTVELMQGTSAAASDTVMDVLSMNIFSNTATTVSLRTTLPSGEYHLRVHSIVNTTFTTSIIQDITGRGADFRWMLPTTGVGCGPGLRPDPFVPNTNPSSFYIFKPFGGQVFIPAHSGIDVDWGWKNRGNAGGQRMSSLSLQVINGATGVGIEAPVNIDANGLFNGGTNFDPVALGFPGNTSLKIRATYVNSLPDGGVIGTTSTGSIVAYTSEEFSVVNAGVNCGAINNPTKCSTGVNSATLTMMETFESFVPSPKSDKVTGKITVGYGHVCLQTNCAELPYPLPLSQSNASLLLNSDLVQFTKCINSNTGPRVVLNDNQFGALSSFAFNSGCATYTSSQLLVRLNNGEDPDTVAAEELPKFNKAKAPNGTIITVPGLSNRRAAEVVVFKTPSRIVTNPCV</sequence>
<dbReference type="InterPro" id="IPR002196">
    <property type="entry name" value="Glyco_hydro_24"/>
</dbReference>
<keyword evidence="1" id="KW-0929">Antimicrobial</keyword>